<protein>
    <submittedName>
        <fullName evidence="1">Uncharacterized protein</fullName>
    </submittedName>
</protein>
<accession>A0A1F8DWU7</accession>
<evidence type="ECO:0000313" key="2">
    <source>
        <dbReference type="Proteomes" id="UP000176422"/>
    </source>
</evidence>
<dbReference type="Proteomes" id="UP000176422">
    <property type="component" value="Unassembled WGS sequence"/>
</dbReference>
<comment type="caution">
    <text evidence="1">The sequence shown here is derived from an EMBL/GenBank/DDBJ whole genome shotgun (WGS) entry which is preliminary data.</text>
</comment>
<dbReference type="STRING" id="1802559.A2372_01410"/>
<gene>
    <name evidence="1" type="ORF">A2372_01410</name>
</gene>
<name>A0A1F8DWU7_9BACT</name>
<sequence>MTHSLIFFAKQNTIIIVHGVLQTPTRKEADMDKLAVIARISCISGLDQFYAWAIEQDKPTGIEPPMLNEHIKEQVMETLEYLEDIDMPELLNSTGVRSSIIKEIEHFERYGCIRHSC</sequence>
<reference evidence="1 2" key="1">
    <citation type="journal article" date="2016" name="Nat. Commun.">
        <title>Thousands of microbial genomes shed light on interconnected biogeochemical processes in an aquifer system.</title>
        <authorList>
            <person name="Anantharaman K."/>
            <person name="Brown C.T."/>
            <person name="Hug L.A."/>
            <person name="Sharon I."/>
            <person name="Castelle C.J."/>
            <person name="Probst A.J."/>
            <person name="Thomas B.C."/>
            <person name="Singh A."/>
            <person name="Wilkins M.J."/>
            <person name="Karaoz U."/>
            <person name="Brodie E.L."/>
            <person name="Williams K.H."/>
            <person name="Hubbard S.S."/>
            <person name="Banfield J.F."/>
        </authorList>
    </citation>
    <scope>NUCLEOTIDE SEQUENCE [LARGE SCALE GENOMIC DNA]</scope>
</reference>
<dbReference type="EMBL" id="MGIT01000001">
    <property type="protein sequence ID" value="OGM93057.1"/>
    <property type="molecule type" value="Genomic_DNA"/>
</dbReference>
<organism evidence="1 2">
    <name type="scientific">Candidatus Wolfebacteria bacterium RIFOXYB1_FULL_54_12</name>
    <dbReference type="NCBI Taxonomy" id="1802559"/>
    <lineage>
        <taxon>Bacteria</taxon>
        <taxon>Candidatus Wolfeibacteriota</taxon>
    </lineage>
</organism>
<dbReference type="AlphaFoldDB" id="A0A1F8DWU7"/>
<proteinExistence type="predicted"/>
<evidence type="ECO:0000313" key="1">
    <source>
        <dbReference type="EMBL" id="OGM93057.1"/>
    </source>
</evidence>